<protein>
    <submittedName>
        <fullName evidence="1">Uncharacterized protein</fullName>
    </submittedName>
</protein>
<dbReference type="PANTHER" id="PTHR15396">
    <property type="entry name" value="RIBONUCLEASE P PROTEIN SUBUNIT P40"/>
    <property type="match status" value="1"/>
</dbReference>
<gene>
    <name evidence="1" type="ORF">CY34DRAFT_394139</name>
</gene>
<dbReference type="HOGENOM" id="CLU_055493_0_0_1"/>
<sequence length="364" mass="40167">MTMAHSRVMLTNGTLPSAHLNRLCAAHPFTQQLDIVFPASDELEKALTSLKPTYCKRRCTLVEFLDFASKSPGGNITAMPSTSECVDTWCIDPRGVLTLCVSKSLYEQLGLIGKKLPFKGCPEQYVIRIPVRQEIESVAVRAKQKAALKLWDELRENGSGKWEVFYCQADIMMQPGTSESHETVIVQPHICRSTDIHVPVPAMAPLPEESTEDWDERIGELFEWVGMACLGAQRLKANDRVNPYVAVYEVPAPSYIGDVTQITWATFLHQSFIKEALDTVISHLASATDNRAFVAMTRHGCCTSPVGAIPLSLAPDASFDAVRDPPLRVPEINAEDTSCLILGPGHNGNFVLAESIGRWDARWG</sequence>
<dbReference type="GO" id="GO:0000172">
    <property type="term" value="C:ribonuclease MRP complex"/>
    <property type="evidence" value="ECO:0007669"/>
    <property type="project" value="TreeGrafter"/>
</dbReference>
<keyword evidence="2" id="KW-1185">Reference proteome</keyword>
<dbReference type="GO" id="GO:0000447">
    <property type="term" value="P:endonucleolytic cleavage in ITS1 to separate SSU-rRNA from 5.8S rRNA and LSU-rRNA from tricistronic rRNA transcript (SSU-rRNA, 5.8S rRNA, LSU-rRNA)"/>
    <property type="evidence" value="ECO:0007669"/>
    <property type="project" value="TreeGrafter"/>
</dbReference>
<dbReference type="PANTHER" id="PTHR15396:SF1">
    <property type="entry name" value="RIBONUCLEASE P PROTEIN SUBUNIT P40"/>
    <property type="match status" value="1"/>
</dbReference>
<dbReference type="Proteomes" id="UP000054485">
    <property type="component" value="Unassembled WGS sequence"/>
</dbReference>
<dbReference type="InParanoid" id="A0A0D0A9K5"/>
<dbReference type="GO" id="GO:0001682">
    <property type="term" value="P:tRNA 5'-leader removal"/>
    <property type="evidence" value="ECO:0007669"/>
    <property type="project" value="InterPro"/>
</dbReference>
<dbReference type="GO" id="GO:0030681">
    <property type="term" value="C:multimeric ribonuclease P complex"/>
    <property type="evidence" value="ECO:0007669"/>
    <property type="project" value="TreeGrafter"/>
</dbReference>
<dbReference type="GO" id="GO:0000171">
    <property type="term" value="F:ribonuclease MRP activity"/>
    <property type="evidence" value="ECO:0007669"/>
    <property type="project" value="TreeGrafter"/>
</dbReference>
<evidence type="ECO:0000313" key="2">
    <source>
        <dbReference type="Proteomes" id="UP000054485"/>
    </source>
</evidence>
<evidence type="ECO:0000313" key="1">
    <source>
        <dbReference type="EMBL" id="KIK38441.1"/>
    </source>
</evidence>
<accession>A0A0D0A9K5</accession>
<reference evidence="2" key="2">
    <citation type="submission" date="2015-01" db="EMBL/GenBank/DDBJ databases">
        <title>Evolutionary Origins and Diversification of the Mycorrhizal Mutualists.</title>
        <authorList>
            <consortium name="DOE Joint Genome Institute"/>
            <consortium name="Mycorrhizal Genomics Consortium"/>
            <person name="Kohler A."/>
            <person name="Kuo A."/>
            <person name="Nagy L.G."/>
            <person name="Floudas D."/>
            <person name="Copeland A."/>
            <person name="Barry K.W."/>
            <person name="Cichocki N."/>
            <person name="Veneault-Fourrey C."/>
            <person name="LaButti K."/>
            <person name="Lindquist E.A."/>
            <person name="Lipzen A."/>
            <person name="Lundell T."/>
            <person name="Morin E."/>
            <person name="Murat C."/>
            <person name="Riley R."/>
            <person name="Ohm R."/>
            <person name="Sun H."/>
            <person name="Tunlid A."/>
            <person name="Henrissat B."/>
            <person name="Grigoriev I.V."/>
            <person name="Hibbett D.S."/>
            <person name="Martin F."/>
        </authorList>
    </citation>
    <scope>NUCLEOTIDE SEQUENCE [LARGE SCALE GENOMIC DNA]</scope>
    <source>
        <strain evidence="2">UH-Slu-Lm8-n1</strain>
    </source>
</reference>
<dbReference type="AlphaFoldDB" id="A0A0D0A9K5"/>
<organism evidence="1 2">
    <name type="scientific">Suillus luteus UH-Slu-Lm8-n1</name>
    <dbReference type="NCBI Taxonomy" id="930992"/>
    <lineage>
        <taxon>Eukaryota</taxon>
        <taxon>Fungi</taxon>
        <taxon>Dikarya</taxon>
        <taxon>Basidiomycota</taxon>
        <taxon>Agaricomycotina</taxon>
        <taxon>Agaricomycetes</taxon>
        <taxon>Agaricomycetidae</taxon>
        <taxon>Boletales</taxon>
        <taxon>Suillineae</taxon>
        <taxon>Suillaceae</taxon>
        <taxon>Suillus</taxon>
    </lineage>
</organism>
<reference evidence="1 2" key="1">
    <citation type="submission" date="2014-04" db="EMBL/GenBank/DDBJ databases">
        <authorList>
            <consortium name="DOE Joint Genome Institute"/>
            <person name="Kuo A."/>
            <person name="Ruytinx J."/>
            <person name="Rineau F."/>
            <person name="Colpaert J."/>
            <person name="Kohler A."/>
            <person name="Nagy L.G."/>
            <person name="Floudas D."/>
            <person name="Copeland A."/>
            <person name="Barry K.W."/>
            <person name="Cichocki N."/>
            <person name="Veneault-Fourrey C."/>
            <person name="LaButti K."/>
            <person name="Lindquist E.A."/>
            <person name="Lipzen A."/>
            <person name="Lundell T."/>
            <person name="Morin E."/>
            <person name="Murat C."/>
            <person name="Sun H."/>
            <person name="Tunlid A."/>
            <person name="Henrissat B."/>
            <person name="Grigoriev I.V."/>
            <person name="Hibbett D.S."/>
            <person name="Martin F."/>
            <person name="Nordberg H.P."/>
            <person name="Cantor M.N."/>
            <person name="Hua S.X."/>
        </authorList>
    </citation>
    <scope>NUCLEOTIDE SEQUENCE [LARGE SCALE GENOMIC DNA]</scope>
    <source>
        <strain evidence="1 2">UH-Slu-Lm8-n1</strain>
    </source>
</reference>
<dbReference type="EMBL" id="KN835393">
    <property type="protein sequence ID" value="KIK38441.1"/>
    <property type="molecule type" value="Genomic_DNA"/>
</dbReference>
<dbReference type="STRING" id="930992.A0A0D0A9K5"/>
<name>A0A0D0A9K5_9AGAM</name>
<dbReference type="OrthoDB" id="63112at2759"/>
<dbReference type="Pfam" id="PF08584">
    <property type="entry name" value="Ribonuc_P_40"/>
    <property type="match status" value="1"/>
</dbReference>
<dbReference type="InterPro" id="IPR013893">
    <property type="entry name" value="RNase_P_Rpp40"/>
</dbReference>
<proteinExistence type="predicted"/>
<dbReference type="GO" id="GO:0004526">
    <property type="term" value="F:ribonuclease P activity"/>
    <property type="evidence" value="ECO:0007669"/>
    <property type="project" value="TreeGrafter"/>
</dbReference>